<dbReference type="InterPro" id="IPR003848">
    <property type="entry name" value="DUF218"/>
</dbReference>
<dbReference type="RefSeq" id="WP_111525249.1">
    <property type="nucleotide sequence ID" value="NZ_CP032364.1"/>
</dbReference>
<dbReference type="GO" id="GO:0000270">
    <property type="term" value="P:peptidoglycan metabolic process"/>
    <property type="evidence" value="ECO:0007669"/>
    <property type="project" value="TreeGrafter"/>
</dbReference>
<dbReference type="PANTHER" id="PTHR30336">
    <property type="entry name" value="INNER MEMBRANE PROTEIN, PROBABLE PERMEASE"/>
    <property type="match status" value="1"/>
</dbReference>
<name>A0A385PZW0_9FIRM</name>
<feature type="domain" description="DUF218" evidence="1">
    <location>
        <begin position="92"/>
        <end position="256"/>
    </location>
</feature>
<dbReference type="Gene3D" id="3.40.50.620">
    <property type="entry name" value="HUPs"/>
    <property type="match status" value="1"/>
</dbReference>
<dbReference type="GO" id="GO:0005886">
    <property type="term" value="C:plasma membrane"/>
    <property type="evidence" value="ECO:0007669"/>
    <property type="project" value="TreeGrafter"/>
</dbReference>
<evidence type="ECO:0000313" key="2">
    <source>
        <dbReference type="EMBL" id="AYA98934.1"/>
    </source>
</evidence>
<proteinExistence type="predicted"/>
<dbReference type="CDD" id="cd06259">
    <property type="entry name" value="YdcF-like"/>
    <property type="match status" value="1"/>
</dbReference>
<evidence type="ECO:0000259" key="1">
    <source>
        <dbReference type="Pfam" id="PF02698"/>
    </source>
</evidence>
<protein>
    <submittedName>
        <fullName evidence="2">YdcF family protein</fullName>
    </submittedName>
</protein>
<dbReference type="InterPro" id="IPR051599">
    <property type="entry name" value="Cell_Envelope_Assoc"/>
</dbReference>
<dbReference type="GO" id="GO:0043164">
    <property type="term" value="P:Gram-negative-bacterium-type cell wall biogenesis"/>
    <property type="evidence" value="ECO:0007669"/>
    <property type="project" value="TreeGrafter"/>
</dbReference>
<dbReference type="PANTHER" id="PTHR30336:SF4">
    <property type="entry name" value="ENVELOPE BIOGENESIS FACTOR ELYC"/>
    <property type="match status" value="1"/>
</dbReference>
<dbReference type="OrthoDB" id="9782395at2"/>
<dbReference type="EMBL" id="CP032364">
    <property type="protein sequence ID" value="AYA98934.1"/>
    <property type="molecule type" value="Genomic_DNA"/>
</dbReference>
<keyword evidence="3" id="KW-1185">Reference proteome</keyword>
<evidence type="ECO:0000313" key="3">
    <source>
        <dbReference type="Proteomes" id="UP000265562"/>
    </source>
</evidence>
<dbReference type="Proteomes" id="UP000265562">
    <property type="component" value="Chromosome"/>
</dbReference>
<dbReference type="InterPro" id="IPR014729">
    <property type="entry name" value="Rossmann-like_a/b/a_fold"/>
</dbReference>
<accession>A0A385PZW0</accession>
<dbReference type="KEGG" id="lua:D4A81_02720"/>
<dbReference type="AlphaFoldDB" id="A0A385PZW0"/>
<reference evidence="2 3" key="1">
    <citation type="submission" date="2018-09" db="EMBL/GenBank/DDBJ databases">
        <title>Genome sequencing of Lachnoanaerobaculum umeaense DSM 23576.</title>
        <authorList>
            <person name="Kook J.-K."/>
            <person name="Park S.-N."/>
            <person name="Lim Y.K."/>
        </authorList>
    </citation>
    <scope>NUCLEOTIDE SEQUENCE [LARGE SCALE GENOMIC DNA]</scope>
    <source>
        <strain evidence="3">DSM 23576 \ CCUG 58757</strain>
    </source>
</reference>
<organism evidence="2 3">
    <name type="scientific">Lachnoanaerobaculum umeaense</name>
    <dbReference type="NCBI Taxonomy" id="617123"/>
    <lineage>
        <taxon>Bacteria</taxon>
        <taxon>Bacillati</taxon>
        <taxon>Bacillota</taxon>
        <taxon>Clostridia</taxon>
        <taxon>Lachnospirales</taxon>
        <taxon>Lachnospiraceae</taxon>
        <taxon>Lachnoanaerobaculum</taxon>
    </lineage>
</organism>
<gene>
    <name evidence="2" type="ORF">D4A81_02720</name>
</gene>
<sequence>MIIFILGILCGIYGTVVIFMTGFLELQNYIWYVFAFVFFALGKLFKLYLNKRIPLWSVVSVYTLATLGILIFIITVVIIRLSLPKNDEPGLDFLIVLGSKPDMEKNGSEAKYRLDKAIEYIEENPYTMLIISGGITRDGKIEAIEMADYLIENGIDRDNILVEIESHNTRENLIYSKALIDKYNEDMKRNTNLIIINDIGPVLEVEDRPQTIGVLTNDFHIFRSMQAAKKIGYTQVFPISARSNKVLYLHMMMRETFAILKYKFLGYI</sequence>
<dbReference type="Pfam" id="PF02698">
    <property type="entry name" value="DUF218"/>
    <property type="match status" value="1"/>
</dbReference>